<dbReference type="InterPro" id="IPR030386">
    <property type="entry name" value="G_GB1_RHD3_dom"/>
</dbReference>
<comment type="caution">
    <text evidence="7">The sequence shown here is derived from an EMBL/GenBank/DDBJ whole genome shotgun (WGS) entry which is preliminary data.</text>
</comment>
<dbReference type="Pfam" id="PF02841">
    <property type="entry name" value="GBP_C"/>
    <property type="match status" value="1"/>
</dbReference>
<keyword evidence="8" id="KW-1185">Reference proteome</keyword>
<gene>
    <name evidence="7" type="ORF">ANANG_G00096070</name>
</gene>
<accession>A0A9D3ML45</accession>
<organism evidence="7 8">
    <name type="scientific">Anguilla anguilla</name>
    <name type="common">European freshwater eel</name>
    <name type="synonym">Muraena anguilla</name>
    <dbReference type="NCBI Taxonomy" id="7936"/>
    <lineage>
        <taxon>Eukaryota</taxon>
        <taxon>Metazoa</taxon>
        <taxon>Chordata</taxon>
        <taxon>Craniata</taxon>
        <taxon>Vertebrata</taxon>
        <taxon>Euteleostomi</taxon>
        <taxon>Actinopterygii</taxon>
        <taxon>Neopterygii</taxon>
        <taxon>Teleostei</taxon>
        <taxon>Anguilliformes</taxon>
        <taxon>Anguillidae</taxon>
        <taxon>Anguilla</taxon>
    </lineage>
</organism>
<dbReference type="Pfam" id="PF02263">
    <property type="entry name" value="GBP"/>
    <property type="match status" value="1"/>
</dbReference>
<proteinExistence type="inferred from homology"/>
<feature type="domain" description="GB1/RHD3-type G" evidence="6">
    <location>
        <begin position="37"/>
        <end position="210"/>
    </location>
</feature>
<evidence type="ECO:0000256" key="1">
    <source>
        <dbReference type="ARBA" id="ARBA00022741"/>
    </source>
</evidence>
<evidence type="ECO:0000259" key="6">
    <source>
        <dbReference type="PROSITE" id="PS51715"/>
    </source>
</evidence>
<keyword evidence="3" id="KW-0342">GTP-binding</keyword>
<feature type="coiled-coil region" evidence="5">
    <location>
        <begin position="467"/>
        <end position="501"/>
    </location>
</feature>
<dbReference type="GO" id="GO:0005525">
    <property type="term" value="F:GTP binding"/>
    <property type="evidence" value="ECO:0007669"/>
    <property type="project" value="UniProtKB-KW"/>
</dbReference>
<dbReference type="InterPro" id="IPR003191">
    <property type="entry name" value="Guanylate-bd/ATL_C"/>
</dbReference>
<dbReference type="Gene3D" id="3.40.50.300">
    <property type="entry name" value="P-loop containing nucleotide triphosphate hydrolases"/>
    <property type="match status" value="1"/>
</dbReference>
<evidence type="ECO:0000256" key="2">
    <source>
        <dbReference type="ARBA" id="ARBA00022801"/>
    </source>
</evidence>
<evidence type="ECO:0000256" key="5">
    <source>
        <dbReference type="SAM" id="Coils"/>
    </source>
</evidence>
<dbReference type="GO" id="GO:0003924">
    <property type="term" value="F:GTPase activity"/>
    <property type="evidence" value="ECO:0007669"/>
    <property type="project" value="InterPro"/>
</dbReference>
<dbReference type="Gene3D" id="1.20.1000.10">
    <property type="entry name" value="Guanylate-binding protein, C-terminal domain"/>
    <property type="match status" value="1"/>
</dbReference>
<sequence>MRGDPSEMEGPVCLIENTSAGELQVNQEALDILRSIRQPVVVVSIVGLYRTGKSYLMNRLAGKQTGFSLGSTVQSETKGIWMWCVPHPCRDDQTLVLLDTEGLGDVRKDDQKNDTWIFALAILLSSTLVYNSMRTIDHQALRSLYYVTELTNHIKVKSSTEGEGEGEASSDYAQFLPSFVWTVRDFTLDLQFDGRTITADEYLEKSLMIQSGNSPQMALCNDSKLKIIDQLCDSDLDPGFVQQVTDFCSYIYNHSKEKTISGGAIVTGSVLGDLAVMYVDTIRSGHIPCLENAVAVLSQMKNSAAVEASCALYRRLLGERVVLNPKTGAKGEEELTAVHDVCLKEALELFEANSFRDEDGRYQKDLIERITEVYHGKCSENAELSRCVSLLERLSGKLNHASYLRPGGYADYRVQLDSVVQIYRATPGKGAQADQVLEAFLKDREENIRDVRMTDKVLTQRENLLREDRLCAERKRYQAEAEAAQRATRNIERRLEELRALGVQTDH</sequence>
<dbReference type="EMBL" id="JAFIRN010000005">
    <property type="protein sequence ID" value="KAG5848213.1"/>
    <property type="molecule type" value="Genomic_DNA"/>
</dbReference>
<evidence type="ECO:0000313" key="8">
    <source>
        <dbReference type="Proteomes" id="UP001044222"/>
    </source>
</evidence>
<dbReference type="FunFam" id="3.40.50.300:FF:000422">
    <property type="entry name" value="Guanylate-binding protein 1"/>
    <property type="match status" value="1"/>
</dbReference>
<dbReference type="InterPro" id="IPR036543">
    <property type="entry name" value="Guanylate-bd_C_sf"/>
</dbReference>
<dbReference type="PANTHER" id="PTHR10751">
    <property type="entry name" value="GUANYLATE BINDING PROTEIN"/>
    <property type="match status" value="1"/>
</dbReference>
<comment type="similarity">
    <text evidence="4">Belongs to the TRAFAC class dynamin-like GTPase superfamily. GB1/RHD3 GTPase family.</text>
</comment>
<evidence type="ECO:0000256" key="4">
    <source>
        <dbReference type="PROSITE-ProRule" id="PRU01052"/>
    </source>
</evidence>
<dbReference type="SUPFAM" id="SSF52540">
    <property type="entry name" value="P-loop containing nucleoside triphosphate hydrolases"/>
    <property type="match status" value="1"/>
</dbReference>
<dbReference type="Proteomes" id="UP001044222">
    <property type="component" value="Unassembled WGS sequence"/>
</dbReference>
<dbReference type="SUPFAM" id="SSF48340">
    <property type="entry name" value="Interferon-induced guanylate-binding protein 1 (GBP1), C-terminal domain"/>
    <property type="match status" value="1"/>
</dbReference>
<dbReference type="CDD" id="cd01851">
    <property type="entry name" value="GBP"/>
    <property type="match status" value="1"/>
</dbReference>
<protein>
    <recommendedName>
        <fullName evidence="6">GB1/RHD3-type G domain-containing protein</fullName>
    </recommendedName>
</protein>
<dbReference type="AlphaFoldDB" id="A0A9D3ML45"/>
<dbReference type="InterPro" id="IPR015894">
    <property type="entry name" value="Guanylate-bd_N"/>
</dbReference>
<evidence type="ECO:0000256" key="3">
    <source>
        <dbReference type="ARBA" id="ARBA00023134"/>
    </source>
</evidence>
<evidence type="ECO:0000313" key="7">
    <source>
        <dbReference type="EMBL" id="KAG5848213.1"/>
    </source>
</evidence>
<dbReference type="InterPro" id="IPR027417">
    <property type="entry name" value="P-loop_NTPase"/>
</dbReference>
<name>A0A9D3ML45_ANGAN</name>
<keyword evidence="5" id="KW-0175">Coiled coil</keyword>
<keyword evidence="1" id="KW-0547">Nucleotide-binding</keyword>
<keyword evidence="2" id="KW-0378">Hydrolase</keyword>
<dbReference type="PROSITE" id="PS51715">
    <property type="entry name" value="G_GB1_RHD3"/>
    <property type="match status" value="1"/>
</dbReference>
<reference evidence="7" key="1">
    <citation type="submission" date="2021-01" db="EMBL/GenBank/DDBJ databases">
        <title>A chromosome-scale assembly of European eel, Anguilla anguilla.</title>
        <authorList>
            <person name="Henkel C."/>
            <person name="Jong-Raadsen S.A."/>
            <person name="Dufour S."/>
            <person name="Weltzien F.-A."/>
            <person name="Palstra A.P."/>
            <person name="Pelster B."/>
            <person name="Spaink H.P."/>
            <person name="Van Den Thillart G.E."/>
            <person name="Jansen H."/>
            <person name="Zahm M."/>
            <person name="Klopp C."/>
            <person name="Cedric C."/>
            <person name="Louis A."/>
            <person name="Berthelot C."/>
            <person name="Parey E."/>
            <person name="Roest Crollius H."/>
            <person name="Montfort J."/>
            <person name="Robinson-Rechavi M."/>
            <person name="Bucao C."/>
            <person name="Bouchez O."/>
            <person name="Gislard M."/>
            <person name="Lluch J."/>
            <person name="Milhes M."/>
            <person name="Lampietro C."/>
            <person name="Lopez Roques C."/>
            <person name="Donnadieu C."/>
            <person name="Braasch I."/>
            <person name="Desvignes T."/>
            <person name="Postlethwait J."/>
            <person name="Bobe J."/>
            <person name="Guiguen Y."/>
            <person name="Dirks R."/>
        </authorList>
    </citation>
    <scope>NUCLEOTIDE SEQUENCE</scope>
    <source>
        <strain evidence="7">Tag_6206</strain>
        <tissue evidence="7">Liver</tissue>
    </source>
</reference>